<evidence type="ECO:0000256" key="1">
    <source>
        <dbReference type="SAM" id="Phobius"/>
    </source>
</evidence>
<feature type="transmembrane region" description="Helical" evidence="1">
    <location>
        <begin position="321"/>
        <end position="344"/>
    </location>
</feature>
<evidence type="ECO:0000313" key="4">
    <source>
        <dbReference type="Proteomes" id="UP000594430"/>
    </source>
</evidence>
<feature type="domain" description="Acyltransferase 3" evidence="2">
    <location>
        <begin position="11"/>
        <end position="337"/>
    </location>
</feature>
<feature type="transmembrane region" description="Helical" evidence="1">
    <location>
        <begin position="101"/>
        <end position="120"/>
    </location>
</feature>
<feature type="transmembrane region" description="Helical" evidence="1">
    <location>
        <begin position="181"/>
        <end position="197"/>
    </location>
</feature>
<dbReference type="GO" id="GO:0016747">
    <property type="term" value="F:acyltransferase activity, transferring groups other than amino-acyl groups"/>
    <property type="evidence" value="ECO:0007669"/>
    <property type="project" value="InterPro"/>
</dbReference>
<dbReference type="GO" id="GO:0016020">
    <property type="term" value="C:membrane"/>
    <property type="evidence" value="ECO:0007669"/>
    <property type="project" value="TreeGrafter"/>
</dbReference>
<dbReference type="InterPro" id="IPR002656">
    <property type="entry name" value="Acyl_transf_3_dom"/>
</dbReference>
<dbReference type="AlphaFoldDB" id="A0A7S9LMG5"/>
<dbReference type="InterPro" id="IPR050879">
    <property type="entry name" value="Acyltransferase_3"/>
</dbReference>
<feature type="transmembrane region" description="Helical" evidence="1">
    <location>
        <begin position="62"/>
        <end position="80"/>
    </location>
</feature>
<reference evidence="3 4" key="1">
    <citation type="submission" date="2020-11" db="EMBL/GenBank/DDBJ databases">
        <title>Pseudomonas fulva producing VIM-24.</title>
        <authorList>
            <person name="Liu S."/>
        </authorList>
    </citation>
    <scope>NUCLEOTIDE SEQUENCE [LARGE SCALE GENOMIC DNA]</scope>
    <source>
        <strain evidence="3 4">ZDHY414</strain>
    </source>
</reference>
<keyword evidence="1" id="KW-1133">Transmembrane helix</keyword>
<proteinExistence type="predicted"/>
<keyword evidence="1" id="KW-0812">Transmembrane</keyword>
<evidence type="ECO:0000313" key="3">
    <source>
        <dbReference type="EMBL" id="QPH51285.1"/>
    </source>
</evidence>
<keyword evidence="3" id="KW-0808">Transferase</keyword>
<sequence length="365" mass="41611">MTLPNPSNRLYTLDVLRGLAALCVVFWHWQHFFYVGSAAHDFDPAQQPFFSTFELLYRHGNLAVQLFFTLSGFVFYWLFANGISCRSLTVSRFAQDRFSRLYPLHIVTFMAVVALQWAYLSSHGTYFVYPFNDVYHAVLNILMVPAWGLEKGWSFNAPVWSVSVEVLLYAIFFIICLTERWKWPLTLAAIAIGSFLYPDIYKLGSGLVCFFVGGMTYGVLTWVRRYLGDGGALLITGPLCLVAWIWLLKTPAGLNNPLVLYVCYPLLIAALAAAGSRWPGLARRWAWLGDISYSSYLTHFPLQIIFAMAFDALALSRALFYQGWVMVLFFAVLIPLSLATHRYLERPAQAWLRQRERQVSALTPN</sequence>
<dbReference type="EMBL" id="CP064946">
    <property type="protein sequence ID" value="QPH51285.1"/>
    <property type="molecule type" value="Genomic_DNA"/>
</dbReference>
<name>A0A7S9LMG5_9PSED</name>
<feature type="transmembrane region" description="Helical" evidence="1">
    <location>
        <begin position="157"/>
        <end position="176"/>
    </location>
</feature>
<feature type="transmembrane region" description="Helical" evidence="1">
    <location>
        <begin position="203"/>
        <end position="223"/>
    </location>
</feature>
<keyword evidence="1" id="KW-0472">Membrane</keyword>
<dbReference type="PANTHER" id="PTHR23028:SF131">
    <property type="entry name" value="BLR2367 PROTEIN"/>
    <property type="match status" value="1"/>
</dbReference>
<gene>
    <name evidence="3" type="ORF">IZU98_06390</name>
</gene>
<dbReference type="GO" id="GO:0000271">
    <property type="term" value="P:polysaccharide biosynthetic process"/>
    <property type="evidence" value="ECO:0007669"/>
    <property type="project" value="TreeGrafter"/>
</dbReference>
<dbReference type="PANTHER" id="PTHR23028">
    <property type="entry name" value="ACETYLTRANSFERASE"/>
    <property type="match status" value="1"/>
</dbReference>
<keyword evidence="3" id="KW-0012">Acyltransferase</keyword>
<organism evidence="3 4">
    <name type="scientific">Pseudomonas fulva</name>
    <dbReference type="NCBI Taxonomy" id="47880"/>
    <lineage>
        <taxon>Bacteria</taxon>
        <taxon>Pseudomonadati</taxon>
        <taxon>Pseudomonadota</taxon>
        <taxon>Gammaproteobacteria</taxon>
        <taxon>Pseudomonadales</taxon>
        <taxon>Pseudomonadaceae</taxon>
        <taxon>Pseudomonas</taxon>
    </lineage>
</organism>
<feature type="transmembrane region" description="Helical" evidence="1">
    <location>
        <begin position="12"/>
        <end position="29"/>
    </location>
</feature>
<feature type="transmembrane region" description="Helical" evidence="1">
    <location>
        <begin position="258"/>
        <end position="275"/>
    </location>
</feature>
<dbReference type="Pfam" id="PF01757">
    <property type="entry name" value="Acyl_transf_3"/>
    <property type="match status" value="1"/>
</dbReference>
<evidence type="ECO:0000259" key="2">
    <source>
        <dbReference type="Pfam" id="PF01757"/>
    </source>
</evidence>
<feature type="transmembrane region" description="Helical" evidence="1">
    <location>
        <begin position="296"/>
        <end position="315"/>
    </location>
</feature>
<feature type="transmembrane region" description="Helical" evidence="1">
    <location>
        <begin position="230"/>
        <end position="246"/>
    </location>
</feature>
<accession>A0A7S9LMG5</accession>
<protein>
    <submittedName>
        <fullName evidence="3">Acyltransferase</fullName>
    </submittedName>
</protein>
<dbReference type="Proteomes" id="UP000594430">
    <property type="component" value="Chromosome"/>
</dbReference>